<evidence type="ECO:0000256" key="2">
    <source>
        <dbReference type="ARBA" id="ARBA00004536"/>
    </source>
</evidence>
<evidence type="ECO:0000256" key="16">
    <source>
        <dbReference type="ARBA" id="ARBA00023768"/>
    </source>
</evidence>
<dbReference type="SMART" id="SM00409">
    <property type="entry name" value="IG"/>
    <property type="match status" value="2"/>
</dbReference>
<dbReference type="SUPFAM" id="SSF48726">
    <property type="entry name" value="Immunoglobulin"/>
    <property type="match status" value="2"/>
</dbReference>
<evidence type="ECO:0000256" key="17">
    <source>
        <dbReference type="SAM" id="MobiDB-lite"/>
    </source>
</evidence>
<dbReference type="AlphaFoldDB" id="V9KXC2"/>
<dbReference type="Pfam" id="PF13927">
    <property type="entry name" value="Ig_3"/>
    <property type="match status" value="1"/>
</dbReference>
<evidence type="ECO:0000256" key="1">
    <source>
        <dbReference type="ARBA" id="ARBA00004435"/>
    </source>
</evidence>
<dbReference type="GO" id="GO:0005912">
    <property type="term" value="C:adherens junction"/>
    <property type="evidence" value="ECO:0007669"/>
    <property type="project" value="UniProtKB-SubCell"/>
</dbReference>
<evidence type="ECO:0000256" key="11">
    <source>
        <dbReference type="ARBA" id="ARBA00023136"/>
    </source>
</evidence>
<dbReference type="Pfam" id="PF07686">
    <property type="entry name" value="V-set"/>
    <property type="match status" value="1"/>
</dbReference>
<keyword evidence="8" id="KW-0130">Cell adhesion</keyword>
<keyword evidence="7" id="KW-0677">Repeat</keyword>
<dbReference type="InterPro" id="IPR003599">
    <property type="entry name" value="Ig_sub"/>
</dbReference>
<dbReference type="PANTHER" id="PTHR44468">
    <property type="entry name" value="COXSACKIEVIRUS AND ADENOVIRUS RECEPTOR-RELATED"/>
    <property type="match status" value="1"/>
</dbReference>
<name>V9KXC2_CALMI</name>
<dbReference type="InterPro" id="IPR013106">
    <property type="entry name" value="Ig_V-set"/>
</dbReference>
<dbReference type="InterPro" id="IPR013783">
    <property type="entry name" value="Ig-like_fold"/>
</dbReference>
<feature type="domain" description="Ig-like" evidence="20">
    <location>
        <begin position="11"/>
        <end position="145"/>
    </location>
</feature>
<keyword evidence="14" id="KW-0325">Glycoprotein</keyword>
<dbReference type="SMART" id="SM00408">
    <property type="entry name" value="IGc2"/>
    <property type="match status" value="2"/>
</dbReference>
<keyword evidence="4" id="KW-1003">Cell membrane</keyword>
<evidence type="ECO:0000256" key="4">
    <source>
        <dbReference type="ARBA" id="ARBA00022475"/>
    </source>
</evidence>
<dbReference type="Gene3D" id="2.60.40.10">
    <property type="entry name" value="Immunoglobulins"/>
    <property type="match status" value="2"/>
</dbReference>
<evidence type="ECO:0000256" key="8">
    <source>
        <dbReference type="ARBA" id="ARBA00022889"/>
    </source>
</evidence>
<accession>V9KXC2</accession>
<dbReference type="PANTHER" id="PTHR44468:SF3">
    <property type="entry name" value="COXSACKIEVIRUS AND ADENOVIRUS RECEPTOR"/>
    <property type="match status" value="1"/>
</dbReference>
<keyword evidence="5 18" id="KW-0812">Transmembrane</keyword>
<feature type="compositionally biased region" description="Basic and acidic residues" evidence="17">
    <location>
        <begin position="280"/>
        <end position="291"/>
    </location>
</feature>
<keyword evidence="13 21" id="KW-0675">Receptor</keyword>
<evidence type="ECO:0000256" key="12">
    <source>
        <dbReference type="ARBA" id="ARBA00023157"/>
    </source>
</evidence>
<feature type="signal peptide" evidence="19">
    <location>
        <begin position="1"/>
        <end position="27"/>
    </location>
</feature>
<evidence type="ECO:0000256" key="9">
    <source>
        <dbReference type="ARBA" id="ARBA00022949"/>
    </source>
</evidence>
<sequence length="381" mass="40987">MDRGGGGGGGPTTVWLCLSLITGWSAGLKIATGPTSVEKAVGDSARLECTFKLDAGDFGPLDIEWSQTPPDPTTTEQIIIYYSADRVFDDNLPPEMRGRVHFSSTDPKTGDGSLNFTNLKPSDNALYHCKIKKAPGLGSKKIKLDVLAKPSVPRCHVDTSQEVGKDVAMKCSSEEGTAPISYTWSKLGHGQSLPPKATSDISTGTLLVKNATQAYSGDYLCVAQNRVGKAQCIVKLSVYPPSNTAGKIAGAIIGVILALLIIAIIVWCILRKRKEKKFEKEVSHEIREDVPPPKSRVSTARSYTVDSHRSSLGSMSPSNMEVYKPHYDRLATEDMERPPSHSPSHNPSRNPSLNPNLLAGYKGNDSQSEAGSQLHASLSVV</sequence>
<dbReference type="GO" id="GO:0016323">
    <property type="term" value="C:basolateral plasma membrane"/>
    <property type="evidence" value="ECO:0007669"/>
    <property type="project" value="UniProtKB-SubCell"/>
</dbReference>
<evidence type="ECO:0000256" key="3">
    <source>
        <dbReference type="ARBA" id="ARBA00022427"/>
    </source>
</evidence>
<feature type="chain" id="PRO_5004778431" evidence="19">
    <location>
        <begin position="28"/>
        <end position="381"/>
    </location>
</feature>
<evidence type="ECO:0000256" key="10">
    <source>
        <dbReference type="ARBA" id="ARBA00022989"/>
    </source>
</evidence>
<keyword evidence="12" id="KW-1015">Disulfide bond</keyword>
<dbReference type="SMART" id="SM00406">
    <property type="entry name" value="IGv"/>
    <property type="match status" value="1"/>
</dbReference>
<feature type="compositionally biased region" description="Low complexity" evidence="17">
    <location>
        <begin position="342"/>
        <end position="357"/>
    </location>
</feature>
<keyword evidence="15" id="KW-0393">Immunoglobulin domain</keyword>
<evidence type="ECO:0000313" key="21">
    <source>
        <dbReference type="EMBL" id="AFP03387.1"/>
    </source>
</evidence>
<evidence type="ECO:0000256" key="18">
    <source>
        <dbReference type="SAM" id="Phobius"/>
    </source>
</evidence>
<dbReference type="GO" id="GO:0005923">
    <property type="term" value="C:bicellular tight junction"/>
    <property type="evidence" value="ECO:0007669"/>
    <property type="project" value="UniProtKB-SubCell"/>
</dbReference>
<evidence type="ECO:0000259" key="20">
    <source>
        <dbReference type="PROSITE" id="PS50835"/>
    </source>
</evidence>
<feature type="transmembrane region" description="Helical" evidence="18">
    <location>
        <begin position="248"/>
        <end position="270"/>
    </location>
</feature>
<feature type="compositionally biased region" description="Polar residues" evidence="17">
    <location>
        <begin position="364"/>
        <end position="381"/>
    </location>
</feature>
<dbReference type="InterPro" id="IPR036179">
    <property type="entry name" value="Ig-like_dom_sf"/>
</dbReference>
<feature type="region of interest" description="Disordered" evidence="17">
    <location>
        <begin position="333"/>
        <end position="381"/>
    </location>
</feature>
<keyword evidence="6 19" id="KW-0732">Signal</keyword>
<keyword evidence="11 18" id="KW-0472">Membrane</keyword>
<dbReference type="InterPro" id="IPR052307">
    <property type="entry name" value="EJ_Adhesion_Regulator"/>
</dbReference>
<evidence type="ECO:0000256" key="13">
    <source>
        <dbReference type="ARBA" id="ARBA00023170"/>
    </source>
</evidence>
<evidence type="ECO:0000256" key="7">
    <source>
        <dbReference type="ARBA" id="ARBA00022737"/>
    </source>
</evidence>
<evidence type="ECO:0000256" key="14">
    <source>
        <dbReference type="ARBA" id="ARBA00023180"/>
    </source>
</evidence>
<dbReference type="PROSITE" id="PS50835">
    <property type="entry name" value="IG_LIKE"/>
    <property type="match status" value="2"/>
</dbReference>
<evidence type="ECO:0000256" key="6">
    <source>
        <dbReference type="ARBA" id="ARBA00022729"/>
    </source>
</evidence>
<dbReference type="GO" id="GO:0034109">
    <property type="term" value="P:homotypic cell-cell adhesion"/>
    <property type="evidence" value="ECO:0007669"/>
    <property type="project" value="TreeGrafter"/>
</dbReference>
<keyword evidence="3" id="KW-0796">Tight junction</keyword>
<dbReference type="GO" id="GO:0050839">
    <property type="term" value="F:cell adhesion molecule binding"/>
    <property type="evidence" value="ECO:0007669"/>
    <property type="project" value="TreeGrafter"/>
</dbReference>
<keyword evidence="9" id="KW-0965">Cell junction</keyword>
<protein>
    <submittedName>
        <fullName evidence="21">Coxsackievirus and adenovirus receptor-like</fullName>
    </submittedName>
</protein>
<feature type="compositionally biased region" description="Polar residues" evidence="17">
    <location>
        <begin position="296"/>
        <end position="319"/>
    </location>
</feature>
<evidence type="ECO:0000256" key="15">
    <source>
        <dbReference type="ARBA" id="ARBA00023319"/>
    </source>
</evidence>
<keyword evidence="10 18" id="KW-1133">Transmembrane helix</keyword>
<evidence type="ECO:0000256" key="5">
    <source>
        <dbReference type="ARBA" id="ARBA00022692"/>
    </source>
</evidence>
<feature type="region of interest" description="Disordered" evidence="17">
    <location>
        <begin position="280"/>
        <end position="321"/>
    </location>
</feature>
<dbReference type="InterPro" id="IPR007110">
    <property type="entry name" value="Ig-like_dom"/>
</dbReference>
<dbReference type="GO" id="GO:0014704">
    <property type="term" value="C:intercalated disc"/>
    <property type="evidence" value="ECO:0007669"/>
    <property type="project" value="TreeGrafter"/>
</dbReference>
<feature type="domain" description="Ig-like" evidence="20">
    <location>
        <begin position="150"/>
        <end position="237"/>
    </location>
</feature>
<dbReference type="InterPro" id="IPR003598">
    <property type="entry name" value="Ig_sub2"/>
</dbReference>
<dbReference type="EMBL" id="JW870869">
    <property type="protein sequence ID" value="AFP03387.1"/>
    <property type="molecule type" value="mRNA"/>
</dbReference>
<reference evidence="21" key="1">
    <citation type="journal article" date="2014" name="Nature">
        <title>Elephant shark genome provides unique insights into gnathostome evolution.</title>
        <authorList>
            <consortium name="International Elephant Shark Genome Sequencing Consortium"/>
            <person name="Venkatesh B."/>
            <person name="Lee A.P."/>
            <person name="Ravi V."/>
            <person name="Maurya A.K."/>
            <person name="Lian M.M."/>
            <person name="Swann J.B."/>
            <person name="Ohta Y."/>
            <person name="Flajnik M.F."/>
            <person name="Sutoh Y."/>
            <person name="Kasahara M."/>
            <person name="Hoon S."/>
            <person name="Gangu V."/>
            <person name="Roy S.W."/>
            <person name="Irimia M."/>
            <person name="Korzh V."/>
            <person name="Kondrychyn I."/>
            <person name="Lim Z.W."/>
            <person name="Tay B.H."/>
            <person name="Tohari S."/>
            <person name="Kong K.W."/>
            <person name="Ho S."/>
            <person name="Lorente-Galdos B."/>
            <person name="Quilez J."/>
            <person name="Marques-Bonet T."/>
            <person name="Raney B.J."/>
            <person name="Ingham P.W."/>
            <person name="Tay A."/>
            <person name="Hillier L.W."/>
            <person name="Minx P."/>
            <person name="Boehm T."/>
            <person name="Wilson R.K."/>
            <person name="Brenner S."/>
            <person name="Warren W.C."/>
        </authorList>
    </citation>
    <scope>NUCLEOTIDE SEQUENCE</scope>
    <source>
        <tissue evidence="21">Liver</tissue>
    </source>
</reference>
<comment type="subcellular location">
    <subcellularLocation>
        <location evidence="16">Basolateral cell membrane</location>
        <topology evidence="16">Single-pass type I membrane protein</topology>
    </subcellularLocation>
    <subcellularLocation>
        <location evidence="2">Cell junction</location>
        <location evidence="2">Adherens junction</location>
    </subcellularLocation>
    <subcellularLocation>
        <location evidence="1">Cell junction</location>
        <location evidence="1">Tight junction</location>
    </subcellularLocation>
</comment>
<proteinExistence type="evidence at transcript level"/>
<organism evidence="21">
    <name type="scientific">Callorhinchus milii</name>
    <name type="common">Ghost shark</name>
    <dbReference type="NCBI Taxonomy" id="7868"/>
    <lineage>
        <taxon>Eukaryota</taxon>
        <taxon>Metazoa</taxon>
        <taxon>Chordata</taxon>
        <taxon>Craniata</taxon>
        <taxon>Vertebrata</taxon>
        <taxon>Chondrichthyes</taxon>
        <taxon>Holocephali</taxon>
        <taxon>Chimaeriformes</taxon>
        <taxon>Callorhinchidae</taxon>
        <taxon>Callorhinchus</taxon>
    </lineage>
</organism>
<dbReference type="FunFam" id="2.60.40.10:FF:000095">
    <property type="entry name" value="immunoglobulin superfamily member 11 isoform X1"/>
    <property type="match status" value="1"/>
</dbReference>
<evidence type="ECO:0000256" key="19">
    <source>
        <dbReference type="SAM" id="SignalP"/>
    </source>
</evidence>